<reference evidence="10 11" key="1">
    <citation type="submission" date="2019-09" db="EMBL/GenBank/DDBJ databases">
        <title>Bird 10,000 Genomes (B10K) Project - Family phase.</title>
        <authorList>
            <person name="Zhang G."/>
        </authorList>
    </citation>
    <scope>NUCLEOTIDE SEQUENCE [LARGE SCALE GENOMIC DNA]</scope>
    <source>
        <strain evidence="10">OUT-0002</strain>
    </source>
</reference>
<comment type="similarity">
    <text evidence="9">Belongs to the sodium:solute symporter (SSF) (TC 2.A.21) family.</text>
</comment>
<gene>
    <name evidence="10" type="primary">Slc5a10</name>
    <name evidence="10" type="ORF">OREMEL_R12777</name>
</gene>
<evidence type="ECO:0000256" key="4">
    <source>
        <dbReference type="ARBA" id="ARBA00022597"/>
    </source>
</evidence>
<keyword evidence="4" id="KW-0762">Sugar transport</keyword>
<evidence type="ECO:0000256" key="9">
    <source>
        <dbReference type="RuleBase" id="RU362091"/>
    </source>
</evidence>
<dbReference type="PANTHER" id="PTHR11819">
    <property type="entry name" value="SOLUTE CARRIER FAMILY 5"/>
    <property type="match status" value="1"/>
</dbReference>
<sequence>CSRVCGAALGCSNLACPKLVAELMPMARLPGADGGSDGECLVSSLTSIFNSSSTLFIMDSWRKLRP</sequence>
<evidence type="ECO:0000256" key="6">
    <source>
        <dbReference type="ARBA" id="ARBA00023065"/>
    </source>
</evidence>
<evidence type="ECO:0000313" key="11">
    <source>
        <dbReference type="Proteomes" id="UP000579904"/>
    </source>
</evidence>
<comment type="caution">
    <text evidence="10">The sequence shown here is derived from an EMBL/GenBank/DDBJ whole genome shotgun (WGS) entry which is preliminary data.</text>
</comment>
<dbReference type="AlphaFoldDB" id="A0A7L3NAI8"/>
<keyword evidence="11" id="KW-1185">Reference proteome</keyword>
<evidence type="ECO:0000256" key="2">
    <source>
        <dbReference type="ARBA" id="ARBA00022448"/>
    </source>
</evidence>
<keyword evidence="7" id="KW-0325">Glycoprotein</keyword>
<evidence type="ECO:0000313" key="10">
    <source>
        <dbReference type="EMBL" id="NXU73578.1"/>
    </source>
</evidence>
<dbReference type="GO" id="GO:0005412">
    <property type="term" value="F:D-glucose:sodium symporter activity"/>
    <property type="evidence" value="ECO:0007669"/>
    <property type="project" value="TreeGrafter"/>
</dbReference>
<comment type="subcellular location">
    <subcellularLocation>
        <location evidence="1">Apical cell membrane</location>
        <topology evidence="1">Multi-pass membrane protein</topology>
    </subcellularLocation>
</comment>
<name>A0A7L3NAI8_9AVES</name>
<keyword evidence="3" id="KW-1003">Cell membrane</keyword>
<keyword evidence="3" id="KW-0472">Membrane</keyword>
<keyword evidence="8" id="KW-0739">Sodium transport</keyword>
<dbReference type="Pfam" id="PF00474">
    <property type="entry name" value="SSF"/>
    <property type="match status" value="1"/>
</dbReference>
<evidence type="ECO:0000256" key="1">
    <source>
        <dbReference type="ARBA" id="ARBA00004424"/>
    </source>
</evidence>
<dbReference type="InterPro" id="IPR001734">
    <property type="entry name" value="Na/solute_symporter"/>
</dbReference>
<evidence type="ECO:0000256" key="5">
    <source>
        <dbReference type="ARBA" id="ARBA00023053"/>
    </source>
</evidence>
<evidence type="ECO:0000256" key="7">
    <source>
        <dbReference type="ARBA" id="ARBA00023180"/>
    </source>
</evidence>
<keyword evidence="5" id="KW-0915">Sodium</keyword>
<evidence type="ECO:0000256" key="3">
    <source>
        <dbReference type="ARBA" id="ARBA00022475"/>
    </source>
</evidence>
<dbReference type="GO" id="GO:0016324">
    <property type="term" value="C:apical plasma membrane"/>
    <property type="evidence" value="ECO:0007669"/>
    <property type="project" value="UniProtKB-SubCell"/>
</dbReference>
<dbReference type="PANTHER" id="PTHR11819:SF128">
    <property type="entry name" value="SODIUM_MANNOSE COTRANSPORTER SLC5A10"/>
    <property type="match status" value="1"/>
</dbReference>
<keyword evidence="2" id="KW-0813">Transport</keyword>
<organism evidence="10 11">
    <name type="scientific">Oreotrochilus melanogaster</name>
    <dbReference type="NCBI Taxonomy" id="689266"/>
    <lineage>
        <taxon>Eukaryota</taxon>
        <taxon>Metazoa</taxon>
        <taxon>Chordata</taxon>
        <taxon>Craniata</taxon>
        <taxon>Vertebrata</taxon>
        <taxon>Euteleostomi</taxon>
        <taxon>Archelosauria</taxon>
        <taxon>Archosauria</taxon>
        <taxon>Dinosauria</taxon>
        <taxon>Saurischia</taxon>
        <taxon>Theropoda</taxon>
        <taxon>Coelurosauria</taxon>
        <taxon>Aves</taxon>
        <taxon>Neognathae</taxon>
        <taxon>Neoaves</taxon>
        <taxon>Strisores</taxon>
        <taxon>Apodiformes</taxon>
        <taxon>Trochilidae</taxon>
        <taxon>Oreotrochilus</taxon>
    </lineage>
</organism>
<protein>
    <submittedName>
        <fullName evidence="10">SC5AA protein</fullName>
    </submittedName>
</protein>
<dbReference type="OrthoDB" id="6132759at2759"/>
<dbReference type="Proteomes" id="UP000579904">
    <property type="component" value="Unassembled WGS sequence"/>
</dbReference>
<keyword evidence="6" id="KW-0406">Ion transport</keyword>
<feature type="non-terminal residue" evidence="10">
    <location>
        <position position="1"/>
    </location>
</feature>
<evidence type="ECO:0000256" key="8">
    <source>
        <dbReference type="ARBA" id="ARBA00023201"/>
    </source>
</evidence>
<accession>A0A7L3NAI8</accession>
<proteinExistence type="inferred from homology"/>
<feature type="non-terminal residue" evidence="10">
    <location>
        <position position="66"/>
    </location>
</feature>
<dbReference type="EMBL" id="VZUB01002847">
    <property type="protein sequence ID" value="NXU73578.1"/>
    <property type="molecule type" value="Genomic_DNA"/>
</dbReference>